<evidence type="ECO:0000313" key="1">
    <source>
        <dbReference type="EMBL" id="GAG79773.1"/>
    </source>
</evidence>
<name>X1B6H8_9ZZZZ</name>
<reference evidence="1" key="1">
    <citation type="journal article" date="2014" name="Front. Microbiol.">
        <title>High frequency of phylogenetically diverse reductive dehalogenase-homologous genes in deep subseafloor sedimentary metagenomes.</title>
        <authorList>
            <person name="Kawai M."/>
            <person name="Futagami T."/>
            <person name="Toyoda A."/>
            <person name="Takaki Y."/>
            <person name="Nishi S."/>
            <person name="Hori S."/>
            <person name="Arai W."/>
            <person name="Tsubouchi T."/>
            <person name="Morono Y."/>
            <person name="Uchiyama I."/>
            <person name="Ito T."/>
            <person name="Fujiyama A."/>
            <person name="Inagaki F."/>
            <person name="Takami H."/>
        </authorList>
    </citation>
    <scope>NUCLEOTIDE SEQUENCE</scope>
    <source>
        <strain evidence="1">Expedition CK06-06</strain>
    </source>
</reference>
<sequence length="40" mass="4862">MDVKYKVDKEVFGETQFLNLLKDDKGWLIYSKIFKFYPLT</sequence>
<protein>
    <submittedName>
        <fullName evidence="1">Uncharacterized protein</fullName>
    </submittedName>
</protein>
<organism evidence="1">
    <name type="scientific">marine sediment metagenome</name>
    <dbReference type="NCBI Taxonomy" id="412755"/>
    <lineage>
        <taxon>unclassified sequences</taxon>
        <taxon>metagenomes</taxon>
        <taxon>ecological metagenomes</taxon>
    </lineage>
</organism>
<gene>
    <name evidence="1" type="ORF">S01H4_35577</name>
</gene>
<comment type="caution">
    <text evidence="1">The sequence shown here is derived from an EMBL/GenBank/DDBJ whole genome shotgun (WGS) entry which is preliminary data.</text>
</comment>
<proteinExistence type="predicted"/>
<dbReference type="EMBL" id="BART01018930">
    <property type="protein sequence ID" value="GAG79773.1"/>
    <property type="molecule type" value="Genomic_DNA"/>
</dbReference>
<dbReference type="AlphaFoldDB" id="X1B6H8"/>
<accession>X1B6H8</accession>